<dbReference type="Proteomes" id="UP000299102">
    <property type="component" value="Unassembled WGS sequence"/>
</dbReference>
<evidence type="ECO:0000313" key="2">
    <source>
        <dbReference type="Proteomes" id="UP000299102"/>
    </source>
</evidence>
<sequence>MEQKSTSAASRQVPFQRNSSVFKVGRRRAGLDDRAITGPDNSSYCCFQLAQNNFKIVSFLDSSEIDKLIVHRRYRKTRISIPAAGRGAGFDGRAISGPDGAHPGDRGAGYVFVLFVICFGYYDRGVNFDLIRVATLQNT</sequence>
<gene>
    <name evidence="1" type="ORF">EVAR_76038_1</name>
</gene>
<proteinExistence type="predicted"/>
<accession>A0A4C1UA58</accession>
<organism evidence="1 2">
    <name type="scientific">Eumeta variegata</name>
    <name type="common">Bagworm moth</name>
    <name type="synonym">Eumeta japonica</name>
    <dbReference type="NCBI Taxonomy" id="151549"/>
    <lineage>
        <taxon>Eukaryota</taxon>
        <taxon>Metazoa</taxon>
        <taxon>Ecdysozoa</taxon>
        <taxon>Arthropoda</taxon>
        <taxon>Hexapoda</taxon>
        <taxon>Insecta</taxon>
        <taxon>Pterygota</taxon>
        <taxon>Neoptera</taxon>
        <taxon>Endopterygota</taxon>
        <taxon>Lepidoptera</taxon>
        <taxon>Glossata</taxon>
        <taxon>Ditrysia</taxon>
        <taxon>Tineoidea</taxon>
        <taxon>Psychidae</taxon>
        <taxon>Oiketicinae</taxon>
        <taxon>Eumeta</taxon>
    </lineage>
</organism>
<name>A0A4C1UA58_EUMVA</name>
<protein>
    <submittedName>
        <fullName evidence="1">Uncharacterized protein</fullName>
    </submittedName>
</protein>
<dbReference type="AlphaFoldDB" id="A0A4C1UA58"/>
<keyword evidence="2" id="KW-1185">Reference proteome</keyword>
<dbReference type="EMBL" id="BGZK01000149">
    <property type="protein sequence ID" value="GBP23323.1"/>
    <property type="molecule type" value="Genomic_DNA"/>
</dbReference>
<comment type="caution">
    <text evidence="1">The sequence shown here is derived from an EMBL/GenBank/DDBJ whole genome shotgun (WGS) entry which is preliminary data.</text>
</comment>
<reference evidence="1 2" key="1">
    <citation type="journal article" date="2019" name="Commun. Biol.">
        <title>The bagworm genome reveals a unique fibroin gene that provides high tensile strength.</title>
        <authorList>
            <person name="Kono N."/>
            <person name="Nakamura H."/>
            <person name="Ohtoshi R."/>
            <person name="Tomita M."/>
            <person name="Numata K."/>
            <person name="Arakawa K."/>
        </authorList>
    </citation>
    <scope>NUCLEOTIDE SEQUENCE [LARGE SCALE GENOMIC DNA]</scope>
</reference>
<evidence type="ECO:0000313" key="1">
    <source>
        <dbReference type="EMBL" id="GBP23323.1"/>
    </source>
</evidence>